<dbReference type="PANTHER" id="PTHR21064:SF6">
    <property type="entry name" value="AMINOGLYCOSIDE PHOSPHOTRANSFERASE DOMAIN-CONTAINING PROTEIN"/>
    <property type="match status" value="1"/>
</dbReference>
<dbReference type="Gene3D" id="3.30.200.20">
    <property type="entry name" value="Phosphorylase Kinase, domain 1"/>
    <property type="match status" value="1"/>
</dbReference>
<evidence type="ECO:0000259" key="2">
    <source>
        <dbReference type="Pfam" id="PF01636"/>
    </source>
</evidence>
<accession>A0A7K3VS79</accession>
<dbReference type="Pfam" id="PF01636">
    <property type="entry name" value="APH"/>
    <property type="match status" value="1"/>
</dbReference>
<protein>
    <submittedName>
        <fullName evidence="3">Phosphotransferase</fullName>
    </submittedName>
</protein>
<organism evidence="3 4">
    <name type="scientific">Rhizobium leguminosarum</name>
    <dbReference type="NCBI Taxonomy" id="384"/>
    <lineage>
        <taxon>Bacteria</taxon>
        <taxon>Pseudomonadati</taxon>
        <taxon>Pseudomonadota</taxon>
        <taxon>Alphaproteobacteria</taxon>
        <taxon>Hyphomicrobiales</taxon>
        <taxon>Rhizobiaceae</taxon>
        <taxon>Rhizobium/Agrobacterium group</taxon>
        <taxon>Rhizobium</taxon>
    </lineage>
</organism>
<dbReference type="AlphaFoldDB" id="A0A7K3VS79"/>
<dbReference type="EMBL" id="WUFV01000029">
    <property type="protein sequence ID" value="NEK19467.1"/>
    <property type="molecule type" value="Genomic_DNA"/>
</dbReference>
<dbReference type="RefSeq" id="WP_164049566.1">
    <property type="nucleotide sequence ID" value="NZ_WUFV01000029.1"/>
</dbReference>
<proteinExistence type="inferred from homology"/>
<evidence type="ECO:0000313" key="4">
    <source>
        <dbReference type="Proteomes" id="UP000471705"/>
    </source>
</evidence>
<feature type="domain" description="Aminoglycoside phosphotransferase" evidence="2">
    <location>
        <begin position="40"/>
        <end position="254"/>
    </location>
</feature>
<dbReference type="PANTHER" id="PTHR21064">
    <property type="entry name" value="AMINOGLYCOSIDE PHOSPHOTRANSFERASE DOMAIN-CONTAINING PROTEIN-RELATED"/>
    <property type="match status" value="1"/>
</dbReference>
<gene>
    <name evidence="3" type="ORF">GR257_32355</name>
</gene>
<name>A0A7K3VS79_RHILE</name>
<dbReference type="GO" id="GO:0004413">
    <property type="term" value="F:homoserine kinase activity"/>
    <property type="evidence" value="ECO:0007669"/>
    <property type="project" value="TreeGrafter"/>
</dbReference>
<dbReference type="InterPro" id="IPR050249">
    <property type="entry name" value="Pseudomonas-type_ThrB"/>
</dbReference>
<dbReference type="SUPFAM" id="SSF56112">
    <property type="entry name" value="Protein kinase-like (PK-like)"/>
    <property type="match status" value="1"/>
</dbReference>
<dbReference type="Gene3D" id="3.90.1200.10">
    <property type="match status" value="1"/>
</dbReference>
<reference evidence="3 4" key="1">
    <citation type="submission" date="2019-12" db="EMBL/GenBank/DDBJ databases">
        <title>Rhizobium genotypes associated with high levels of biological nitrogen fixation by grain legumes in a temperate-maritime cropping system.</title>
        <authorList>
            <person name="Maluk M."/>
            <person name="Francesc Ferrando Molina F."/>
            <person name="Lopez Del Egido L."/>
            <person name="Lafos M."/>
            <person name="Langarica-Fuentes A."/>
            <person name="Gebre Yohannes G."/>
            <person name="Young M.W."/>
            <person name="Martin P."/>
            <person name="Gantlett R."/>
            <person name="Kenicer G."/>
            <person name="Hawes C."/>
            <person name="Begg G.S."/>
            <person name="Quilliam R.S."/>
            <person name="Squire G.R."/>
            <person name="Poole P.S."/>
            <person name="Young P.W."/>
            <person name="Iannetta P.M."/>
            <person name="James E.K."/>
        </authorList>
    </citation>
    <scope>NUCLEOTIDE SEQUENCE [LARGE SCALE GENOMIC DNA]</scope>
    <source>
        <strain evidence="3 4">JHI54</strain>
    </source>
</reference>
<dbReference type="InterPro" id="IPR011009">
    <property type="entry name" value="Kinase-like_dom_sf"/>
</dbReference>
<evidence type="ECO:0000256" key="1">
    <source>
        <dbReference type="ARBA" id="ARBA00038240"/>
    </source>
</evidence>
<dbReference type="GO" id="GO:0009088">
    <property type="term" value="P:threonine biosynthetic process"/>
    <property type="evidence" value="ECO:0007669"/>
    <property type="project" value="TreeGrafter"/>
</dbReference>
<keyword evidence="3" id="KW-0808">Transferase</keyword>
<dbReference type="InterPro" id="IPR002575">
    <property type="entry name" value="Aminoglycoside_PTrfase"/>
</dbReference>
<sequence length="327" mass="36674">MLDFNPLYSTPQVAAIEQFIHRHYPLAGPVTCRMLQRGLNDVYLAVASSGERYVFRLSHRRARGPADVRTETAFLTHLAQSGVPVAAAIPTREGSLFLEGDAPEGVRQAVLFREIGGRKPDTADAGDARANGKTLALMHDAAETFQPDGALYRLDLEHLLHRPLARIYDSGVVEDADVRSELEDIAARTAKAIEAFGDLTWTYCHGDCHGFNARINDAGEAVFFDFDDGGPGYLAYDLSVFLWAQISFGRRSTAMWDAFVDAYRTVRPITADDFEAAHRFVIVRHIWLMGEYASRAKEWGSETVGWIAREANFLRRWETERCVDRLF</sequence>
<comment type="similarity">
    <text evidence="1">Belongs to the pseudomonas-type ThrB family.</text>
</comment>
<dbReference type="Proteomes" id="UP000471705">
    <property type="component" value="Unassembled WGS sequence"/>
</dbReference>
<comment type="caution">
    <text evidence="3">The sequence shown here is derived from an EMBL/GenBank/DDBJ whole genome shotgun (WGS) entry which is preliminary data.</text>
</comment>
<evidence type="ECO:0000313" key="3">
    <source>
        <dbReference type="EMBL" id="NEK19467.1"/>
    </source>
</evidence>